<keyword evidence="1" id="KW-0812">Transmembrane</keyword>
<dbReference type="RefSeq" id="WP_003477195.1">
    <property type="nucleotide sequence ID" value="NZ_JBHLYD010000074.1"/>
</dbReference>
<evidence type="ECO:0000313" key="2">
    <source>
        <dbReference type="EMBL" id="KWV15419.1"/>
    </source>
</evidence>
<evidence type="ECO:0000313" key="3">
    <source>
        <dbReference type="Proteomes" id="UP000055854"/>
    </source>
</evidence>
<gene>
    <name evidence="2" type="ORF">ATB53_11865</name>
</gene>
<reference evidence="2 3" key="1">
    <citation type="submission" date="2015-11" db="EMBL/GenBank/DDBJ databases">
        <title>Long Read and Single Molecule DNA Sequencing Simplifies Genome Assembly and TAL Effector Gene Analysis of Xanthomonas translucens.</title>
        <authorList>
            <person name="Peng Z."/>
            <person name="Hu Y."/>
            <person name="Xie J."/>
            <person name="Potnis N."/>
            <person name="Akhunova A."/>
            <person name="Jones J."/>
            <person name="Liu Z."/>
            <person name="White F."/>
            <person name="Liu S."/>
        </authorList>
    </citation>
    <scope>NUCLEOTIDE SEQUENCE [LARGE SCALE GENOMIC DNA]</scope>
    <source>
        <strain evidence="2 3">B1</strain>
    </source>
</reference>
<name>A0A109HNF6_XANCT</name>
<keyword evidence="1" id="KW-0472">Membrane</keyword>
<dbReference type="EMBL" id="LNTA01000062">
    <property type="protein sequence ID" value="KWV15419.1"/>
    <property type="molecule type" value="Genomic_DNA"/>
</dbReference>
<accession>A0A109HNF6</accession>
<dbReference type="Pfam" id="PF11162">
    <property type="entry name" value="DUF2946"/>
    <property type="match status" value="1"/>
</dbReference>
<keyword evidence="1" id="KW-1133">Transmembrane helix</keyword>
<comment type="caution">
    <text evidence="2">The sequence shown here is derived from an EMBL/GenBank/DDBJ whole genome shotgun (WGS) entry which is preliminary data.</text>
</comment>
<dbReference type="InterPro" id="IPR021333">
    <property type="entry name" value="DUF2946"/>
</dbReference>
<proteinExistence type="predicted"/>
<dbReference type="AlphaFoldDB" id="A0A109HNF6"/>
<organism evidence="2 3">
    <name type="scientific">Xanthomonas campestris pv. translucens</name>
    <dbReference type="NCBI Taxonomy" id="343"/>
    <lineage>
        <taxon>Bacteria</taxon>
        <taxon>Pseudomonadati</taxon>
        <taxon>Pseudomonadota</taxon>
        <taxon>Gammaproteobacteria</taxon>
        <taxon>Lysobacterales</taxon>
        <taxon>Lysobacteraceae</taxon>
        <taxon>Xanthomonas</taxon>
        <taxon>Xanthomonas translucens group</taxon>
    </lineage>
</organism>
<dbReference type="OrthoDB" id="6009155at2"/>
<protein>
    <recommendedName>
        <fullName evidence="4">DUF2946 family protein</fullName>
    </recommendedName>
</protein>
<evidence type="ECO:0000256" key="1">
    <source>
        <dbReference type="SAM" id="Phobius"/>
    </source>
</evidence>
<feature type="transmembrane region" description="Helical" evidence="1">
    <location>
        <begin position="85"/>
        <end position="104"/>
    </location>
</feature>
<sequence>MTRRRPTSPWRTLAVLAIVLMLVAPLLSRWQQGRPGDWGAATAGVLCTSRGLQAILALPAVSSPGYAGAHDDGGMAHAQACDYCLLAARLLPLLGGLLLVLPWLRPRAPLAAPRPSVVDTCSWRAHAARGPPLLS</sequence>
<dbReference type="Proteomes" id="UP000055854">
    <property type="component" value="Unassembled WGS sequence"/>
</dbReference>
<evidence type="ECO:0008006" key="4">
    <source>
        <dbReference type="Google" id="ProtNLM"/>
    </source>
</evidence>